<reference evidence="2 3" key="1">
    <citation type="submission" date="2020-07" db="EMBL/GenBank/DDBJ databases">
        <title>Sequencing the genomes of 1000 actinobacteria strains.</title>
        <authorList>
            <person name="Klenk H.-P."/>
        </authorList>
    </citation>
    <scope>NUCLEOTIDE SEQUENCE [LARGE SCALE GENOMIC DNA]</scope>
    <source>
        <strain evidence="2 3">DSM 43461</strain>
    </source>
</reference>
<keyword evidence="3" id="KW-1185">Reference proteome</keyword>
<dbReference type="RefSeq" id="WP_179834587.1">
    <property type="nucleotide sequence ID" value="NZ_BMRD01000018.1"/>
</dbReference>
<feature type="transmembrane region" description="Helical" evidence="1">
    <location>
        <begin position="57"/>
        <end position="79"/>
    </location>
</feature>
<feature type="transmembrane region" description="Helical" evidence="1">
    <location>
        <begin position="221"/>
        <end position="243"/>
    </location>
</feature>
<feature type="transmembrane region" description="Helical" evidence="1">
    <location>
        <begin position="190"/>
        <end position="209"/>
    </location>
</feature>
<feature type="transmembrane region" description="Helical" evidence="1">
    <location>
        <begin position="155"/>
        <end position="175"/>
    </location>
</feature>
<dbReference type="EMBL" id="JACCBT010000001">
    <property type="protein sequence ID" value="NYE13569.1"/>
    <property type="molecule type" value="Genomic_DNA"/>
</dbReference>
<gene>
    <name evidence="2" type="ORF">BJ999_003865</name>
</gene>
<proteinExistence type="predicted"/>
<evidence type="ECO:0000313" key="2">
    <source>
        <dbReference type="EMBL" id="NYE13569.1"/>
    </source>
</evidence>
<feature type="transmembrane region" description="Helical" evidence="1">
    <location>
        <begin position="280"/>
        <end position="299"/>
    </location>
</feature>
<keyword evidence="1" id="KW-0472">Membrane</keyword>
<organism evidence="2 3">
    <name type="scientific">Actinomadura citrea</name>
    <dbReference type="NCBI Taxonomy" id="46158"/>
    <lineage>
        <taxon>Bacteria</taxon>
        <taxon>Bacillati</taxon>
        <taxon>Actinomycetota</taxon>
        <taxon>Actinomycetes</taxon>
        <taxon>Streptosporangiales</taxon>
        <taxon>Thermomonosporaceae</taxon>
        <taxon>Actinomadura</taxon>
    </lineage>
</organism>
<evidence type="ECO:0000256" key="1">
    <source>
        <dbReference type="SAM" id="Phobius"/>
    </source>
</evidence>
<keyword evidence="1" id="KW-1133">Transmembrane helix</keyword>
<accession>A0A7Y9KFF1</accession>
<dbReference type="AlphaFoldDB" id="A0A7Y9KFF1"/>
<comment type="caution">
    <text evidence="2">The sequence shown here is derived from an EMBL/GenBank/DDBJ whole genome shotgun (WGS) entry which is preliminary data.</text>
</comment>
<protein>
    <submittedName>
        <fullName evidence="2">Threonine/homoserine efflux transporter RhtA</fullName>
    </submittedName>
</protein>
<name>A0A7Y9KFF1_9ACTN</name>
<sequence length="307" mass="32449">MAVFANLTGAVNGYLLVAVGVTEHVGPVTTALVIVASGTPVFWYVYRPPLRSRWSVWKQAILLGSALGTNSLTFQFVLRWVRLEVIQPLSFLFSAAFIFGADVFRDVRKKTYSTALWPILAVLGTWALARDTVPGATGGVFSDAVPRIRILDQPIPGWIPGVGILTIGAATYAFMQKRMEMLDLSIKGKANTLSGIPAFAILAVGAWTMEGGGDGMTADRWPYLLICAASGILGALLGGVVMTKAYERGLLASTSAMLLPLRTLTGTLMGMLVAQTAPGPLGLVAIGLILVASCGTTKFQGRKSGSD</sequence>
<evidence type="ECO:0000313" key="3">
    <source>
        <dbReference type="Proteomes" id="UP000591272"/>
    </source>
</evidence>
<feature type="transmembrane region" description="Helical" evidence="1">
    <location>
        <begin position="85"/>
        <end position="104"/>
    </location>
</feature>
<feature type="transmembrane region" description="Helical" evidence="1">
    <location>
        <begin position="25"/>
        <end position="45"/>
    </location>
</feature>
<keyword evidence="1" id="KW-0812">Transmembrane</keyword>
<dbReference type="Proteomes" id="UP000591272">
    <property type="component" value="Unassembled WGS sequence"/>
</dbReference>